<dbReference type="GO" id="GO:0071897">
    <property type="term" value="P:DNA biosynthetic process"/>
    <property type="evidence" value="ECO:0007669"/>
    <property type="project" value="UniProtKB-ARBA"/>
</dbReference>
<dbReference type="PANTHER" id="PTHR47331">
    <property type="entry name" value="PHD-TYPE DOMAIN-CONTAINING PROTEIN"/>
    <property type="match status" value="1"/>
</dbReference>
<dbReference type="OrthoDB" id="6595074at2759"/>
<proteinExistence type="predicted"/>
<dbReference type="Gene3D" id="3.10.10.10">
    <property type="entry name" value="HIV Type 1 Reverse Transcriptase, subunit A, domain 1"/>
    <property type="match status" value="1"/>
</dbReference>
<gene>
    <name evidence="1" type="ORF">NTEN_LOCUS3236</name>
</gene>
<dbReference type="PANTHER" id="PTHR47331:SF1">
    <property type="entry name" value="GAG-LIKE PROTEIN"/>
    <property type="match status" value="1"/>
</dbReference>
<dbReference type="Proteomes" id="UP000479000">
    <property type="component" value="Unassembled WGS sequence"/>
</dbReference>
<dbReference type="Pfam" id="PF05380">
    <property type="entry name" value="Peptidase_A17"/>
    <property type="match status" value="1"/>
</dbReference>
<evidence type="ECO:0000313" key="2">
    <source>
        <dbReference type="Proteomes" id="UP000479000"/>
    </source>
</evidence>
<dbReference type="InterPro" id="IPR043502">
    <property type="entry name" value="DNA/RNA_pol_sf"/>
</dbReference>
<reference evidence="1 2" key="1">
    <citation type="submission" date="2020-02" db="EMBL/GenBank/DDBJ databases">
        <authorList>
            <person name="Ferguson B K."/>
        </authorList>
    </citation>
    <scope>NUCLEOTIDE SEQUENCE [LARGE SCALE GENOMIC DNA]</scope>
</reference>
<keyword evidence="2" id="KW-1185">Reference proteome</keyword>
<dbReference type="AlphaFoldDB" id="A0A6H5G4J5"/>
<name>A0A6H5G4J5_9HEMI</name>
<dbReference type="InterPro" id="IPR043128">
    <property type="entry name" value="Rev_trsase/Diguanyl_cyclase"/>
</dbReference>
<feature type="non-terminal residue" evidence="1">
    <location>
        <position position="816"/>
    </location>
</feature>
<accession>A0A6H5G4J5</accession>
<evidence type="ECO:0000313" key="1">
    <source>
        <dbReference type="EMBL" id="CAA9996817.1"/>
    </source>
</evidence>
<organism evidence="1 2">
    <name type="scientific">Nesidiocoris tenuis</name>
    <dbReference type="NCBI Taxonomy" id="355587"/>
    <lineage>
        <taxon>Eukaryota</taxon>
        <taxon>Metazoa</taxon>
        <taxon>Ecdysozoa</taxon>
        <taxon>Arthropoda</taxon>
        <taxon>Hexapoda</taxon>
        <taxon>Insecta</taxon>
        <taxon>Pterygota</taxon>
        <taxon>Neoptera</taxon>
        <taxon>Paraneoptera</taxon>
        <taxon>Hemiptera</taxon>
        <taxon>Heteroptera</taxon>
        <taxon>Panheteroptera</taxon>
        <taxon>Cimicomorpha</taxon>
        <taxon>Miridae</taxon>
        <taxon>Dicyphina</taxon>
        <taxon>Nesidiocoris</taxon>
    </lineage>
</organism>
<dbReference type="EMBL" id="CADCXU010005067">
    <property type="protein sequence ID" value="CAA9996817.1"/>
    <property type="molecule type" value="Genomic_DNA"/>
</dbReference>
<dbReference type="Gene3D" id="3.30.70.270">
    <property type="match status" value="1"/>
</dbReference>
<dbReference type="SUPFAM" id="SSF56672">
    <property type="entry name" value="DNA/RNA polymerases"/>
    <property type="match status" value="1"/>
</dbReference>
<sequence length="816" mass="92802">MDQHIQSFWKLEELSTESASYTGEDRACEKHFSDSVSRTDDGRYIVSLPLKADPALLGDSAHTARRRFFNLEAKLTKQPLLRDMYTRFMDEYLRLGHMKEADHSSKPSYFIPHHSVIKESSSTTKLRVVFDASAKTTTGISLNDIMMVGPCIQDSLFSILIRFRTYNYIFTADIEKMYRQVIVKPSQTSLQKIFWRASPTEKLKVYELQTVTYGTASAPYLATRCLKQLFDDEGRAYPHAEASLKDFYVDDLISGFNSVEEGLQIQSELIALLKRGQLHLRKWCSTHPKLLESIPPEDKEPLQAFQFKDHETAAVKTLGLIFDPEQDAFLFRVKNHSSSAITKRRIISEIALIFDPLGIVGPVIIMAKLFMQRLWQEGLGWDEAVPSEIEQEWSHFRQTLSNLEDMSIPRQVTINPATSIVEIHAFSDASEAAFGACIYIRCFDKKNGSPLSVHMLSSKSRVAPLKMTSLPRLELSAALLAAQLADLVRKSLNIDKLFTHYWTDSTVVLAWILAQSTNWATFVANRVAKIQDLCEISHWHHINGSTNPADIISRGLLPDQLAESKLWWHGPQFLMDLAGPASSWDFPSMKISDDIPEKRKSKLLVHISTKHDFNIIQRFSSFKKLVRVIAYVKRFLSRARRQTPQSHSSDSLTIDELEQARNCVLRLTQKEIYSAEIVALENQKPLPKSSKLSNLNPYLCEKQLLRVGGRLGHANLSEDQKHPIILPCHHVSNLIAREKHIELLHCGAQTLLAALRSQYWPINGRHLTRSTVHKCIRCFRTKPSFASQLMGNLPEARVNPSRPFTHTGLDYLGPVM</sequence>
<dbReference type="CDD" id="cd01644">
    <property type="entry name" value="RT_pepA17"/>
    <property type="match status" value="1"/>
</dbReference>
<dbReference type="InterPro" id="IPR008042">
    <property type="entry name" value="Retrotrans_Pao"/>
</dbReference>
<protein>
    <submittedName>
        <fullName evidence="1">Uncharacterized protein</fullName>
    </submittedName>
</protein>